<dbReference type="CDD" id="cd00067">
    <property type="entry name" value="GAL4"/>
    <property type="match status" value="1"/>
</dbReference>
<organism evidence="6 7">
    <name type="scientific">Fusarium vanettenii (strain ATCC MYA-4622 / CBS 123669 / FGSC 9596 / NRRL 45880 / 77-13-4)</name>
    <name type="common">Fusarium solani subsp. pisi</name>
    <dbReference type="NCBI Taxonomy" id="660122"/>
    <lineage>
        <taxon>Eukaryota</taxon>
        <taxon>Fungi</taxon>
        <taxon>Dikarya</taxon>
        <taxon>Ascomycota</taxon>
        <taxon>Pezizomycotina</taxon>
        <taxon>Sordariomycetes</taxon>
        <taxon>Hypocreomycetidae</taxon>
        <taxon>Hypocreales</taxon>
        <taxon>Nectriaceae</taxon>
        <taxon>Fusarium</taxon>
        <taxon>Fusarium solani species complex</taxon>
        <taxon>Fusarium vanettenii</taxon>
    </lineage>
</organism>
<name>C7ZIY4_FUSV7</name>
<dbReference type="GeneID" id="9674033"/>
<dbReference type="Proteomes" id="UP000005206">
    <property type="component" value="Chromosome 10"/>
</dbReference>
<protein>
    <recommendedName>
        <fullName evidence="5">Zn(2)-C6 fungal-type domain-containing protein</fullName>
    </recommendedName>
</protein>
<dbReference type="Pfam" id="PF11951">
    <property type="entry name" value="Fungal_trans_2"/>
    <property type="match status" value="2"/>
</dbReference>
<evidence type="ECO:0000256" key="4">
    <source>
        <dbReference type="SAM" id="Phobius"/>
    </source>
</evidence>
<dbReference type="PANTHER" id="PTHR37534:SF49">
    <property type="entry name" value="LYSINE BIOSYNTHESIS REGULATORY PROTEIN LYS14"/>
    <property type="match status" value="1"/>
</dbReference>
<dbReference type="RefSeq" id="XP_003041692.1">
    <property type="nucleotide sequence ID" value="XM_003041646.1"/>
</dbReference>
<dbReference type="OMA" id="GCHELAG"/>
<keyword evidence="2" id="KW-0539">Nucleus</keyword>
<reference evidence="6 7" key="1">
    <citation type="journal article" date="2009" name="PLoS Genet.">
        <title>The genome of Nectria haematococca: contribution of supernumerary chromosomes to gene expansion.</title>
        <authorList>
            <person name="Coleman J.J."/>
            <person name="Rounsley S.D."/>
            <person name="Rodriguez-Carres M."/>
            <person name="Kuo A."/>
            <person name="Wasmann C.C."/>
            <person name="Grimwood J."/>
            <person name="Schmutz J."/>
            <person name="Taga M."/>
            <person name="White G.J."/>
            <person name="Zhou S."/>
            <person name="Schwartz D.C."/>
            <person name="Freitag M."/>
            <person name="Ma L.J."/>
            <person name="Danchin E.G."/>
            <person name="Henrissat B."/>
            <person name="Coutinho P.M."/>
            <person name="Nelson D.R."/>
            <person name="Straney D."/>
            <person name="Napoli C.A."/>
            <person name="Barker B.M."/>
            <person name="Gribskov M."/>
            <person name="Rep M."/>
            <person name="Kroken S."/>
            <person name="Molnar I."/>
            <person name="Rensing C."/>
            <person name="Kennell J.C."/>
            <person name="Zamora J."/>
            <person name="Farman M.L."/>
            <person name="Selker E.U."/>
            <person name="Salamov A."/>
            <person name="Shapiro H."/>
            <person name="Pangilinan J."/>
            <person name="Lindquist E."/>
            <person name="Lamers C."/>
            <person name="Grigoriev I.V."/>
            <person name="Geiser D.M."/>
            <person name="Covert S.F."/>
            <person name="Temporini E."/>
            <person name="Vanetten H.D."/>
        </authorList>
    </citation>
    <scope>NUCLEOTIDE SEQUENCE [LARGE SCALE GENOMIC DNA]</scope>
    <source>
        <strain evidence="7">ATCC MYA-4622 / CBS 123669 / FGSC 9596 / NRRL 45880 / 77-13-4</strain>
    </source>
</reference>
<dbReference type="PANTHER" id="PTHR37534">
    <property type="entry name" value="TRANSCRIPTIONAL ACTIVATOR PROTEIN UGA3"/>
    <property type="match status" value="1"/>
</dbReference>
<sequence length="604" mass="68519">MSHIRETHVRPYCATSLPCSLILIFGFCGPSWSLNSPLASRIWYQLGSLSTSSGCYPCYSKSVSSDAFEEAMEPKKRQHRSRAGRKKCDSVSFPCGNCQRLGLDCNTETKLVWEDDSRRQGMKRRGPSKSTNRTNTTQPVDGQSSSQKRNHNPVTVPLLSSQSGHEGGLQRLCKISEWPFELDPIESHALDHYIQRFSRTYPTCAGPTNPFLRVFIPLSMQSRVVLDALLTLSCVQSWEHGSFVMERPMLFFRYKALRGCREPIESAIDKSGVRKEIQSASTVDAAIQVVASRAANLDDGDVMYLLATCVLMILYEKLSGEGQENATTHLRFFAQLFPNRLFLAIANGNPLDDTGRQWNEAMAFLSSLFLYNDLVRSTSLRTSTLSDFYIRHGDPGSRFEFPKIIARLGAGDLSVTDEEIARWDGRLDWFPSFALDAPDRSESRGRLPVAEPAFVLNPYFRRLDDFARSETWNEKGIVSELYRVAASVYRKQKFVDQWLSFGHGPQELDENDSEMGNLPSWGVELLRLLSPVSPYNNTLLWPISIIAKELTDETEREFVLTRVESLEKWFRMKHFSDVRECLVTSWMAKDEGIISAHKQPFLFG</sequence>
<dbReference type="HOGENOM" id="CLU_484875_0_0_1"/>
<dbReference type="InterPro" id="IPR021858">
    <property type="entry name" value="Fun_TF"/>
</dbReference>
<evidence type="ECO:0000313" key="7">
    <source>
        <dbReference type="Proteomes" id="UP000005206"/>
    </source>
</evidence>
<feature type="compositionally biased region" description="Polar residues" evidence="3">
    <location>
        <begin position="128"/>
        <end position="147"/>
    </location>
</feature>
<accession>C7ZIY4</accession>
<dbReference type="EMBL" id="GG698932">
    <property type="protein sequence ID" value="EEU35979.1"/>
    <property type="molecule type" value="Genomic_DNA"/>
</dbReference>
<dbReference type="eggNOG" id="ENOG502RPVT">
    <property type="taxonomic scope" value="Eukaryota"/>
</dbReference>
<evidence type="ECO:0000256" key="1">
    <source>
        <dbReference type="ARBA" id="ARBA00004123"/>
    </source>
</evidence>
<dbReference type="GO" id="GO:0000981">
    <property type="term" value="F:DNA-binding transcription factor activity, RNA polymerase II-specific"/>
    <property type="evidence" value="ECO:0007669"/>
    <property type="project" value="InterPro"/>
</dbReference>
<dbReference type="GO" id="GO:0008270">
    <property type="term" value="F:zinc ion binding"/>
    <property type="evidence" value="ECO:0007669"/>
    <property type="project" value="InterPro"/>
</dbReference>
<comment type="subcellular location">
    <subcellularLocation>
        <location evidence="1">Nucleus</location>
    </subcellularLocation>
</comment>
<keyword evidence="7" id="KW-1185">Reference proteome</keyword>
<gene>
    <name evidence="6" type="ORF">NECHADRAFT_85297</name>
</gene>
<dbReference type="STRING" id="660122.C7ZIY4"/>
<evidence type="ECO:0000256" key="3">
    <source>
        <dbReference type="SAM" id="MobiDB-lite"/>
    </source>
</evidence>
<keyword evidence="4" id="KW-0812">Transmembrane</keyword>
<evidence type="ECO:0000259" key="5">
    <source>
        <dbReference type="Pfam" id="PF00172"/>
    </source>
</evidence>
<dbReference type="KEGG" id="nhe:NECHADRAFT_85297"/>
<dbReference type="Pfam" id="PF00172">
    <property type="entry name" value="Zn_clus"/>
    <property type="match status" value="1"/>
</dbReference>
<feature type="domain" description="Zn(2)-C6 fungal-type" evidence="5">
    <location>
        <begin position="82"/>
        <end position="109"/>
    </location>
</feature>
<dbReference type="VEuPathDB" id="FungiDB:NECHADRAFT_85297"/>
<feature type="region of interest" description="Disordered" evidence="3">
    <location>
        <begin position="116"/>
        <end position="165"/>
    </location>
</feature>
<dbReference type="GO" id="GO:0045944">
    <property type="term" value="P:positive regulation of transcription by RNA polymerase II"/>
    <property type="evidence" value="ECO:0007669"/>
    <property type="project" value="TreeGrafter"/>
</dbReference>
<keyword evidence="4" id="KW-0472">Membrane</keyword>
<feature type="transmembrane region" description="Helical" evidence="4">
    <location>
        <begin position="12"/>
        <end position="32"/>
    </location>
</feature>
<feature type="region of interest" description="Disordered" evidence="3">
    <location>
        <begin position="69"/>
        <end position="90"/>
    </location>
</feature>
<dbReference type="GO" id="GO:0005634">
    <property type="term" value="C:nucleus"/>
    <property type="evidence" value="ECO:0007669"/>
    <property type="project" value="UniProtKB-SubCell"/>
</dbReference>
<evidence type="ECO:0000313" key="6">
    <source>
        <dbReference type="EMBL" id="EEU35979.1"/>
    </source>
</evidence>
<dbReference type="InParanoid" id="C7ZIY4"/>
<keyword evidence="4" id="KW-1133">Transmembrane helix</keyword>
<dbReference type="GO" id="GO:0000976">
    <property type="term" value="F:transcription cis-regulatory region binding"/>
    <property type="evidence" value="ECO:0007669"/>
    <property type="project" value="TreeGrafter"/>
</dbReference>
<proteinExistence type="predicted"/>
<dbReference type="InterPro" id="IPR001138">
    <property type="entry name" value="Zn2Cys6_DnaBD"/>
</dbReference>
<evidence type="ECO:0000256" key="2">
    <source>
        <dbReference type="ARBA" id="ARBA00023242"/>
    </source>
</evidence>
<dbReference type="OrthoDB" id="3251668at2759"/>
<dbReference type="AlphaFoldDB" id="C7ZIY4"/>
<feature type="compositionally biased region" description="Basic residues" evidence="3">
    <location>
        <begin position="76"/>
        <end position="85"/>
    </location>
</feature>